<dbReference type="InterPro" id="IPR050234">
    <property type="entry name" value="Nuclear_hormone_rcpt_NR1"/>
</dbReference>
<dbReference type="PROSITE" id="PS51030">
    <property type="entry name" value="NUCLEAR_REC_DBD_2"/>
    <property type="match status" value="2"/>
</dbReference>
<feature type="compositionally biased region" description="Polar residues" evidence="9">
    <location>
        <begin position="19"/>
        <end position="42"/>
    </location>
</feature>
<sequence length="658" mass="74657">MGSEMPCSKFTGDSDRSTYKPTSATLTVPTPRNAYDTNSVNTSSQNSMVEFNSQGHTAKSFQHMNHRPISSHLQSYDNQPGSSKVVDDNGARKLSYPDNRNNEAARIASVNEKSESKSLPTFKLPSKRALANFLSEDSPFAKKYGISLTKLLFEKFKRQSNHGSMKDVGHVYSNSDETHETVSSSTNPRSHSQGIEDSDTSFTGNSQKMFDNATLPDTSSSEKISSRKDRKWSLGTHNLCKVCGDKAAGYYCGAFVCEACKKFFMRASKQQKLKYCCIKDQNCVITKESRVQCQYCRYQKCLSLNMSCPDPSTIEKKGDSDISDIPCRVCGAPSSGFHFGALTCEGCKGFFRRMAKERETRHYQCSKNEACEITSMTRNLCKACRYKKCIDAGMSIEASRIGRQPNSVKHAISLELQHMGQNPQACNLDFKNLNDPSKQFDSSEHVEIQDTELSDVRVKVKVEPNELSASNNFRKTPPPTCSSEFSPSLQCNENFEDKYQRMMESIAAMNLELLNLIVRSEKSKPENDPSNFTDHKKCWAFMLIEFENHAACLIKFSKRILGFRKLSLDDQINLVQDSIYPIVILNQSRLFDLENKVIHYFNYTSWEHQRMLEYYPQLRELINHFMHAGEIVKTVDFDDMEITFLSILLLLNPGKYDL</sequence>
<evidence type="ECO:0000256" key="6">
    <source>
        <dbReference type="ARBA" id="ARBA00023163"/>
    </source>
</evidence>
<evidence type="ECO:0000256" key="9">
    <source>
        <dbReference type="SAM" id="MobiDB-lite"/>
    </source>
</evidence>
<evidence type="ECO:0000256" key="4">
    <source>
        <dbReference type="ARBA" id="ARBA00023015"/>
    </source>
</evidence>
<feature type="compositionally biased region" description="Polar residues" evidence="9">
    <location>
        <begin position="72"/>
        <end position="82"/>
    </location>
</feature>
<evidence type="ECO:0000256" key="3">
    <source>
        <dbReference type="ARBA" id="ARBA00022833"/>
    </source>
</evidence>
<dbReference type="CDD" id="cd06916">
    <property type="entry name" value="NR_DBD_like"/>
    <property type="match status" value="1"/>
</dbReference>
<feature type="region of interest" description="Disordered" evidence="9">
    <location>
        <begin position="1"/>
        <end position="42"/>
    </location>
</feature>
<dbReference type="GO" id="GO:0000978">
    <property type="term" value="F:RNA polymerase II cis-regulatory region sequence-specific DNA binding"/>
    <property type="evidence" value="ECO:0007669"/>
    <property type="project" value="TreeGrafter"/>
</dbReference>
<dbReference type="PANTHER" id="PTHR24082:SF473">
    <property type="entry name" value="ECDYSONE-INDUCED PROTEIN 75B, ISOFORM B"/>
    <property type="match status" value="1"/>
</dbReference>
<dbReference type="GO" id="GO:0009755">
    <property type="term" value="P:hormone-mediated signaling pathway"/>
    <property type="evidence" value="ECO:0007669"/>
    <property type="project" value="TreeGrafter"/>
</dbReference>
<feature type="domain" description="Nuclear receptor" evidence="10">
    <location>
        <begin position="237"/>
        <end position="313"/>
    </location>
</feature>
<feature type="region of interest" description="Disordered" evidence="9">
    <location>
        <begin position="72"/>
        <end position="97"/>
    </location>
</feature>
<dbReference type="EMBL" id="VSWD01000009">
    <property type="protein sequence ID" value="KAK3093857.1"/>
    <property type="molecule type" value="Genomic_DNA"/>
</dbReference>
<keyword evidence="5" id="KW-0238">DNA-binding</keyword>
<dbReference type="PROSITE" id="PS51843">
    <property type="entry name" value="NR_LBD"/>
    <property type="match status" value="1"/>
</dbReference>
<evidence type="ECO:0000256" key="1">
    <source>
        <dbReference type="ARBA" id="ARBA00022723"/>
    </source>
</evidence>
<dbReference type="SMART" id="SM00399">
    <property type="entry name" value="ZnF_C4"/>
    <property type="match status" value="2"/>
</dbReference>
<dbReference type="GO" id="GO:0030154">
    <property type="term" value="P:cell differentiation"/>
    <property type="evidence" value="ECO:0007669"/>
    <property type="project" value="TreeGrafter"/>
</dbReference>
<keyword evidence="3" id="KW-0862">Zinc</keyword>
<keyword evidence="4" id="KW-0805">Transcription regulation</keyword>
<dbReference type="InterPro" id="IPR001723">
    <property type="entry name" value="Nuclear_hrmn_rcpt"/>
</dbReference>
<dbReference type="Gene3D" id="3.30.50.10">
    <property type="entry name" value="Erythroid Transcription Factor GATA-1, subunit A"/>
    <property type="match status" value="2"/>
</dbReference>
<dbReference type="PROSITE" id="PS00031">
    <property type="entry name" value="NUCLEAR_REC_DBD_1"/>
    <property type="match status" value="1"/>
</dbReference>
<dbReference type="PRINTS" id="PR00047">
    <property type="entry name" value="STROIDFINGER"/>
</dbReference>
<feature type="region of interest" description="Disordered" evidence="9">
    <location>
        <begin position="163"/>
        <end position="203"/>
    </location>
</feature>
<dbReference type="InterPro" id="IPR001628">
    <property type="entry name" value="Znf_hrmn_rcpt"/>
</dbReference>
<reference evidence="12" key="1">
    <citation type="submission" date="2019-08" db="EMBL/GenBank/DDBJ databases">
        <title>The improved chromosome-level genome for the pearl oyster Pinctada fucata martensii using PacBio sequencing and Hi-C.</title>
        <authorList>
            <person name="Zheng Z."/>
        </authorList>
    </citation>
    <scope>NUCLEOTIDE SEQUENCE</scope>
    <source>
        <strain evidence="12">ZZ-2019</strain>
        <tissue evidence="12">Adductor muscle</tissue>
    </source>
</reference>
<dbReference type="GO" id="GO:0008270">
    <property type="term" value="F:zinc ion binding"/>
    <property type="evidence" value="ECO:0007669"/>
    <property type="project" value="UniProtKB-KW"/>
</dbReference>
<evidence type="ECO:0000256" key="5">
    <source>
        <dbReference type="ARBA" id="ARBA00023125"/>
    </source>
</evidence>
<keyword evidence="7" id="KW-0675">Receptor</keyword>
<dbReference type="GO" id="GO:0045944">
    <property type="term" value="P:positive regulation of transcription by RNA polymerase II"/>
    <property type="evidence" value="ECO:0007669"/>
    <property type="project" value="TreeGrafter"/>
</dbReference>
<accession>A0AA88XXS1</accession>
<keyword evidence="1" id="KW-0479">Metal-binding</keyword>
<proteinExistence type="predicted"/>
<dbReference type="InterPro" id="IPR000536">
    <property type="entry name" value="Nucl_hrmn_rcpt_lig-bd"/>
</dbReference>
<gene>
    <name evidence="12" type="ORF">FSP39_021118</name>
</gene>
<dbReference type="Gene3D" id="1.10.565.10">
    <property type="entry name" value="Retinoid X Receptor"/>
    <property type="match status" value="1"/>
</dbReference>
<feature type="domain" description="NR LBD" evidence="11">
    <location>
        <begin position="512"/>
        <end position="658"/>
    </location>
</feature>
<evidence type="ECO:0000313" key="12">
    <source>
        <dbReference type="EMBL" id="KAK3093857.1"/>
    </source>
</evidence>
<keyword evidence="6" id="KW-0804">Transcription</keyword>
<dbReference type="Pfam" id="PF00105">
    <property type="entry name" value="zf-C4"/>
    <property type="match status" value="2"/>
</dbReference>
<dbReference type="PRINTS" id="PR00398">
    <property type="entry name" value="STRDHORMONER"/>
</dbReference>
<keyword evidence="8" id="KW-0539">Nucleus</keyword>
<dbReference type="PANTHER" id="PTHR24082">
    <property type="entry name" value="NUCLEAR HORMONE RECEPTOR"/>
    <property type="match status" value="1"/>
</dbReference>
<evidence type="ECO:0000259" key="11">
    <source>
        <dbReference type="PROSITE" id="PS51843"/>
    </source>
</evidence>
<dbReference type="AlphaFoldDB" id="A0AA88XXS1"/>
<protein>
    <submittedName>
        <fullName evidence="12">Uncharacterized protein</fullName>
    </submittedName>
</protein>
<dbReference type="InterPro" id="IPR013088">
    <property type="entry name" value="Znf_NHR/GATA"/>
</dbReference>
<dbReference type="Proteomes" id="UP001186944">
    <property type="component" value="Unassembled WGS sequence"/>
</dbReference>
<keyword evidence="2" id="KW-0863">Zinc-finger</keyword>
<dbReference type="InterPro" id="IPR035500">
    <property type="entry name" value="NHR-like_dom_sf"/>
</dbReference>
<organism evidence="12 13">
    <name type="scientific">Pinctada imbricata</name>
    <name type="common">Atlantic pearl-oyster</name>
    <name type="synonym">Pinctada martensii</name>
    <dbReference type="NCBI Taxonomy" id="66713"/>
    <lineage>
        <taxon>Eukaryota</taxon>
        <taxon>Metazoa</taxon>
        <taxon>Spiralia</taxon>
        <taxon>Lophotrochozoa</taxon>
        <taxon>Mollusca</taxon>
        <taxon>Bivalvia</taxon>
        <taxon>Autobranchia</taxon>
        <taxon>Pteriomorphia</taxon>
        <taxon>Pterioida</taxon>
        <taxon>Pterioidea</taxon>
        <taxon>Pteriidae</taxon>
        <taxon>Pinctada</taxon>
    </lineage>
</organism>
<evidence type="ECO:0000313" key="13">
    <source>
        <dbReference type="Proteomes" id="UP001186944"/>
    </source>
</evidence>
<dbReference type="CDD" id="cd07179">
    <property type="entry name" value="2DBD_NR_DBD2"/>
    <property type="match status" value="1"/>
</dbReference>
<dbReference type="SUPFAM" id="SSF57716">
    <property type="entry name" value="Glucocorticoid receptor-like (DNA-binding domain)"/>
    <property type="match status" value="2"/>
</dbReference>
<name>A0AA88XXS1_PINIB</name>
<feature type="domain" description="Nuclear receptor" evidence="10">
    <location>
        <begin position="324"/>
        <end position="401"/>
    </location>
</feature>
<dbReference type="SUPFAM" id="SSF48508">
    <property type="entry name" value="Nuclear receptor ligand-binding domain"/>
    <property type="match status" value="1"/>
</dbReference>
<feature type="compositionally biased region" description="Polar residues" evidence="9">
    <location>
        <begin position="181"/>
        <end position="203"/>
    </location>
</feature>
<evidence type="ECO:0000256" key="7">
    <source>
        <dbReference type="ARBA" id="ARBA00023170"/>
    </source>
</evidence>
<keyword evidence="13" id="KW-1185">Reference proteome</keyword>
<dbReference type="GO" id="GO:0000122">
    <property type="term" value="P:negative regulation of transcription by RNA polymerase II"/>
    <property type="evidence" value="ECO:0007669"/>
    <property type="project" value="TreeGrafter"/>
</dbReference>
<comment type="caution">
    <text evidence="12">The sequence shown here is derived from an EMBL/GenBank/DDBJ whole genome shotgun (WGS) entry which is preliminary data.</text>
</comment>
<evidence type="ECO:0000256" key="2">
    <source>
        <dbReference type="ARBA" id="ARBA00022771"/>
    </source>
</evidence>
<evidence type="ECO:0000256" key="8">
    <source>
        <dbReference type="ARBA" id="ARBA00023242"/>
    </source>
</evidence>
<dbReference type="GO" id="GO:0004879">
    <property type="term" value="F:nuclear receptor activity"/>
    <property type="evidence" value="ECO:0007669"/>
    <property type="project" value="TreeGrafter"/>
</dbReference>
<evidence type="ECO:0000259" key="10">
    <source>
        <dbReference type="PROSITE" id="PS51030"/>
    </source>
</evidence>